<feature type="region of interest" description="Disordered" evidence="1">
    <location>
        <begin position="21"/>
        <end position="55"/>
    </location>
</feature>
<gene>
    <name evidence="3" type="ORF">H4W34_007536</name>
</gene>
<dbReference type="PROSITE" id="PS51257">
    <property type="entry name" value="PROKAR_LIPOPROTEIN"/>
    <property type="match status" value="1"/>
</dbReference>
<keyword evidence="2" id="KW-0732">Signal</keyword>
<evidence type="ECO:0008006" key="5">
    <source>
        <dbReference type="Google" id="ProtNLM"/>
    </source>
</evidence>
<keyword evidence="4" id="KW-1185">Reference proteome</keyword>
<proteinExistence type="predicted"/>
<evidence type="ECO:0000256" key="1">
    <source>
        <dbReference type="SAM" id="MobiDB-lite"/>
    </source>
</evidence>
<evidence type="ECO:0000313" key="3">
    <source>
        <dbReference type="EMBL" id="MBE1537703.1"/>
    </source>
</evidence>
<feature type="signal peptide" evidence="2">
    <location>
        <begin position="1"/>
        <end position="20"/>
    </location>
</feature>
<dbReference type="EMBL" id="JADBDZ010000001">
    <property type="protein sequence ID" value="MBE1537703.1"/>
    <property type="molecule type" value="Genomic_DNA"/>
</dbReference>
<organism evidence="3 4">
    <name type="scientific">Actinomadura algeriensis</name>
    <dbReference type="NCBI Taxonomy" id="1679523"/>
    <lineage>
        <taxon>Bacteria</taxon>
        <taxon>Bacillati</taxon>
        <taxon>Actinomycetota</taxon>
        <taxon>Actinomycetes</taxon>
        <taxon>Streptosporangiales</taxon>
        <taxon>Thermomonosporaceae</taxon>
        <taxon>Actinomadura</taxon>
    </lineage>
</organism>
<evidence type="ECO:0000313" key="4">
    <source>
        <dbReference type="Proteomes" id="UP000627838"/>
    </source>
</evidence>
<accession>A0ABR9K4S2</accession>
<name>A0ABR9K4S2_9ACTN</name>
<evidence type="ECO:0000256" key="2">
    <source>
        <dbReference type="SAM" id="SignalP"/>
    </source>
</evidence>
<comment type="caution">
    <text evidence="3">The sequence shown here is derived from an EMBL/GenBank/DDBJ whole genome shotgun (WGS) entry which is preliminary data.</text>
</comment>
<reference evidence="3 4" key="1">
    <citation type="submission" date="2020-10" db="EMBL/GenBank/DDBJ databases">
        <title>Sequencing the genomes of 1000 actinobacteria strains.</title>
        <authorList>
            <person name="Klenk H.-P."/>
        </authorList>
    </citation>
    <scope>NUCLEOTIDE SEQUENCE [LARGE SCALE GENOMIC DNA]</scope>
    <source>
        <strain evidence="3 4">DSM 46744</strain>
    </source>
</reference>
<feature type="chain" id="PRO_5046579703" description="Ig-like domain-containing protein" evidence="2">
    <location>
        <begin position="21"/>
        <end position="214"/>
    </location>
</feature>
<dbReference type="Proteomes" id="UP000627838">
    <property type="component" value="Unassembled WGS sequence"/>
</dbReference>
<sequence length="214" mass="21726">MIRGRLVVSLVALGSVGGCAAPGDAARDSSTDAVPENGSAPSDARPSGETRGPGELQSAWWSWAAGAPTGTNPVEDATGAHCRIGQPSSGIWFLAGTFGGSVKRRCTVPRGRALVVPAVNSTGSEGDCAAFMEGAAGSVKLDGKQVGLERWPAVPITMKGVADNPVTLTEGTIETYGCGVWALIPSMPPGTHTVSIRGSSGDFRVSADYGLTVE</sequence>
<dbReference type="RefSeq" id="WP_192763534.1">
    <property type="nucleotide sequence ID" value="NZ_JADBDZ010000001.1"/>
</dbReference>
<protein>
    <recommendedName>
        <fullName evidence="5">Ig-like domain-containing protein</fullName>
    </recommendedName>
</protein>